<dbReference type="Gene3D" id="3.20.20.210">
    <property type="match status" value="1"/>
</dbReference>
<evidence type="ECO:0000313" key="2">
    <source>
        <dbReference type="EMBL" id="MDI6449839.1"/>
    </source>
</evidence>
<organism evidence="2 3">
    <name type="scientific">Anaerobaca lacustris</name>
    <dbReference type="NCBI Taxonomy" id="3044600"/>
    <lineage>
        <taxon>Bacteria</taxon>
        <taxon>Pseudomonadati</taxon>
        <taxon>Planctomycetota</taxon>
        <taxon>Phycisphaerae</taxon>
        <taxon>Sedimentisphaerales</taxon>
        <taxon>Anaerobacaceae</taxon>
        <taxon>Anaerobaca</taxon>
    </lineage>
</organism>
<evidence type="ECO:0000313" key="3">
    <source>
        <dbReference type="Proteomes" id="UP001431776"/>
    </source>
</evidence>
<dbReference type="SUPFAM" id="SSF51726">
    <property type="entry name" value="UROD/MetE-like"/>
    <property type="match status" value="1"/>
</dbReference>
<sequence length="482" mass="54717">MPQDMEQLYQERLNRYVTAMRNEKPDMIPIRPFVAEFVAKYAGMTCQDVAHDYTKAFEAAVQCARDFDWDAVVANMVYVWTGLAQAAGLRYYGIPGIGIPANTGFNYIEPPEEQAFMREDEYDELIDDPTAFLYNTWLPRVSTEVSKIGEPATYRNNIALTKSAMAMMQYFYAFGPQVGRLRSECGTASAIAGIFKSPFDIIADKMRGYVGLTMDMHKQPDKVLKAAEAIMPHVVNVGLTTADPNNQVPIGFWMHRGCVPFVTPQQFDSHYWPTLKPCIEEFWKNGHQTLFYAEGRWRHHFDTFRELPERSIVFHCDQDDIFEVHRKLHDRFAISGGVPNMLLSWGTPEEVRQFVLRVIKEVAKDGGYILDAGAIMQNDTSVENMKMMTQVCREHGVYGSGTYKTPVATPPCDLPSSVESRKKVTGLAGRPAPHVKPGVCFPWEQRAKDLPEITGDKALVQKVWEDVDALGNMYIWQMLLSF</sequence>
<dbReference type="RefSeq" id="WP_349245247.1">
    <property type="nucleotide sequence ID" value="NZ_JASCXX010000013.1"/>
</dbReference>
<gene>
    <name evidence="2" type="ORF">QJ522_12340</name>
</gene>
<reference evidence="2" key="1">
    <citation type="submission" date="2023-05" db="EMBL/GenBank/DDBJ databases">
        <title>Anaerotaeda fermentans gen. nov., sp. nov., a novel anaerobic planctomycete of the new family within the order Sedimentisphaerales isolated from Taman Peninsula, Russia.</title>
        <authorList>
            <person name="Khomyakova M.A."/>
            <person name="Merkel A.Y."/>
            <person name="Slobodkin A.I."/>
        </authorList>
    </citation>
    <scope>NUCLEOTIDE SEQUENCE</scope>
    <source>
        <strain evidence="2">M17dextr</strain>
    </source>
</reference>
<proteinExistence type="predicted"/>
<dbReference type="Pfam" id="PF01208">
    <property type="entry name" value="URO-D"/>
    <property type="match status" value="1"/>
</dbReference>
<dbReference type="InterPro" id="IPR052024">
    <property type="entry name" value="Methanogen_methyltrans"/>
</dbReference>
<dbReference type="PANTHER" id="PTHR47099:SF1">
    <property type="entry name" value="METHYLCOBAMIDE:COM METHYLTRANSFERASE MTBA"/>
    <property type="match status" value="1"/>
</dbReference>
<dbReference type="GO" id="GO:0006779">
    <property type="term" value="P:porphyrin-containing compound biosynthetic process"/>
    <property type="evidence" value="ECO:0007669"/>
    <property type="project" value="InterPro"/>
</dbReference>
<comment type="caution">
    <text evidence="2">The sequence shown here is derived from an EMBL/GenBank/DDBJ whole genome shotgun (WGS) entry which is preliminary data.</text>
</comment>
<keyword evidence="3" id="KW-1185">Reference proteome</keyword>
<feature type="domain" description="Uroporphyrinogen decarboxylase (URO-D)" evidence="1">
    <location>
        <begin position="173"/>
        <end position="395"/>
    </location>
</feature>
<protein>
    <submittedName>
        <fullName evidence="2">Uroporphyrinogen decarboxylase family protein</fullName>
    </submittedName>
</protein>
<dbReference type="EMBL" id="JASCXX010000013">
    <property type="protein sequence ID" value="MDI6449839.1"/>
    <property type="molecule type" value="Genomic_DNA"/>
</dbReference>
<dbReference type="AlphaFoldDB" id="A0AAW6U1M6"/>
<accession>A0AAW6U1M6</accession>
<evidence type="ECO:0000259" key="1">
    <source>
        <dbReference type="Pfam" id="PF01208"/>
    </source>
</evidence>
<dbReference type="Proteomes" id="UP001431776">
    <property type="component" value="Unassembled WGS sequence"/>
</dbReference>
<name>A0AAW6U1M6_9BACT</name>
<dbReference type="GO" id="GO:0004853">
    <property type="term" value="F:uroporphyrinogen decarboxylase activity"/>
    <property type="evidence" value="ECO:0007669"/>
    <property type="project" value="InterPro"/>
</dbReference>
<dbReference type="InterPro" id="IPR000257">
    <property type="entry name" value="Uroporphyrinogen_deCOase"/>
</dbReference>
<dbReference type="PANTHER" id="PTHR47099">
    <property type="entry name" value="METHYLCOBAMIDE:COM METHYLTRANSFERASE MTBA"/>
    <property type="match status" value="1"/>
</dbReference>
<dbReference type="InterPro" id="IPR038071">
    <property type="entry name" value="UROD/MetE-like_sf"/>
</dbReference>